<feature type="region of interest" description="Disordered" evidence="1">
    <location>
        <begin position="15"/>
        <end position="43"/>
    </location>
</feature>
<evidence type="ECO:0000256" key="1">
    <source>
        <dbReference type="SAM" id="MobiDB-lite"/>
    </source>
</evidence>
<keyword evidence="3" id="KW-1185">Reference proteome</keyword>
<evidence type="ECO:0000313" key="2">
    <source>
        <dbReference type="EMBL" id="CAL1362175.1"/>
    </source>
</evidence>
<sequence length="99" mass="10690">MNNTFSYLNYSANFHSNRAGGQEHGSSSVLVGGDPRSSRPTRPCAALLPSRIEPRDYFEQSLNNLIEEITQDNRQGPPPAPESARDNPKSGDGNSSLGS</sequence>
<protein>
    <submittedName>
        <fullName evidence="2">Uncharacterized protein</fullName>
    </submittedName>
</protein>
<proteinExistence type="predicted"/>
<dbReference type="EMBL" id="OZ034814">
    <property type="protein sequence ID" value="CAL1362175.1"/>
    <property type="molecule type" value="Genomic_DNA"/>
</dbReference>
<dbReference type="Proteomes" id="UP001497516">
    <property type="component" value="Chromosome 10"/>
</dbReference>
<feature type="region of interest" description="Disordered" evidence="1">
    <location>
        <begin position="62"/>
        <end position="99"/>
    </location>
</feature>
<gene>
    <name evidence="2" type="ORF">LTRI10_LOCUS9337</name>
</gene>
<evidence type="ECO:0000313" key="3">
    <source>
        <dbReference type="Proteomes" id="UP001497516"/>
    </source>
</evidence>
<reference evidence="2 3" key="1">
    <citation type="submission" date="2024-04" db="EMBL/GenBank/DDBJ databases">
        <authorList>
            <person name="Fracassetti M."/>
        </authorList>
    </citation>
    <scope>NUCLEOTIDE SEQUENCE [LARGE SCALE GENOMIC DNA]</scope>
</reference>
<accession>A0AAV2D0T8</accession>
<organism evidence="2 3">
    <name type="scientific">Linum trigynum</name>
    <dbReference type="NCBI Taxonomy" id="586398"/>
    <lineage>
        <taxon>Eukaryota</taxon>
        <taxon>Viridiplantae</taxon>
        <taxon>Streptophyta</taxon>
        <taxon>Embryophyta</taxon>
        <taxon>Tracheophyta</taxon>
        <taxon>Spermatophyta</taxon>
        <taxon>Magnoliopsida</taxon>
        <taxon>eudicotyledons</taxon>
        <taxon>Gunneridae</taxon>
        <taxon>Pentapetalae</taxon>
        <taxon>rosids</taxon>
        <taxon>fabids</taxon>
        <taxon>Malpighiales</taxon>
        <taxon>Linaceae</taxon>
        <taxon>Linum</taxon>
    </lineage>
</organism>
<name>A0AAV2D0T8_9ROSI</name>
<dbReference type="AlphaFoldDB" id="A0AAV2D0T8"/>